<reference evidence="2" key="1">
    <citation type="submission" date="2015-09" db="EMBL/GenBank/DDBJ databases">
        <authorList>
            <consortium name="Pathogen Informatics"/>
        </authorList>
    </citation>
    <scope>NUCLEOTIDE SEQUENCE [LARGE SCALE GENOMIC DNA]</scope>
    <source>
        <strain evidence="2">Lake Konstanz</strain>
    </source>
</reference>
<protein>
    <submittedName>
        <fullName evidence="1">Uncharacterized protein</fullName>
    </submittedName>
</protein>
<organism evidence="1 2">
    <name type="scientific">Bodo saltans</name>
    <name type="common">Flagellated protozoan</name>
    <dbReference type="NCBI Taxonomy" id="75058"/>
    <lineage>
        <taxon>Eukaryota</taxon>
        <taxon>Discoba</taxon>
        <taxon>Euglenozoa</taxon>
        <taxon>Kinetoplastea</taxon>
        <taxon>Metakinetoplastina</taxon>
        <taxon>Eubodonida</taxon>
        <taxon>Bodonidae</taxon>
        <taxon>Bodo</taxon>
    </lineage>
</organism>
<dbReference type="OrthoDB" id="255809at2759"/>
<evidence type="ECO:0000313" key="1">
    <source>
        <dbReference type="EMBL" id="CUG11892.1"/>
    </source>
</evidence>
<dbReference type="EMBL" id="CYKH01000660">
    <property type="protein sequence ID" value="CUG11892.1"/>
    <property type="molecule type" value="Genomic_DNA"/>
</dbReference>
<dbReference type="AlphaFoldDB" id="A0A0S4IXX7"/>
<gene>
    <name evidence="1" type="ORF">BSAL_74655</name>
</gene>
<keyword evidence="2" id="KW-1185">Reference proteome</keyword>
<evidence type="ECO:0000313" key="2">
    <source>
        <dbReference type="Proteomes" id="UP000051952"/>
    </source>
</evidence>
<proteinExistence type="predicted"/>
<accession>A0A0S4IXX7</accession>
<dbReference type="VEuPathDB" id="TriTrypDB:BSAL_74655"/>
<dbReference type="Proteomes" id="UP000051952">
    <property type="component" value="Unassembled WGS sequence"/>
</dbReference>
<name>A0A0S4IXX7_BODSA</name>
<sequence length="265" mass="30464">MFFQLKSFIIPVFFLCERTSQFREKGIMARATQKMAFGGSARHHLVDQPYYLKPIPHNPYLGAVHDGTSLGYNEGFSLKRIPFLYRFRHNLFAGLQTGFFSRNPSGKHVHWLEVSTIEKMRVRAFSDDAFPPMFLSTVVIAFSFYQFFRYCYAHPDITLYNLGVFTSKPWITQMRFANSHPMDKPIFRYIQRAPEFYGIEDPYREVVRRGVAVNDPFILAVQKLGLESEVTGNRVLKGNALAGPNVVEAAAAIVPRPQQVNRLQL</sequence>